<comment type="caution">
    <text evidence="1">The sequence shown here is derived from an EMBL/GenBank/DDBJ whole genome shotgun (WGS) entry which is preliminary data.</text>
</comment>
<dbReference type="Proteomes" id="UP000264589">
    <property type="component" value="Unassembled WGS sequence"/>
</dbReference>
<gene>
    <name evidence="1" type="ORF">DX908_11770</name>
</gene>
<evidence type="ECO:0000313" key="2">
    <source>
        <dbReference type="Proteomes" id="UP000264589"/>
    </source>
</evidence>
<protein>
    <recommendedName>
        <fullName evidence="3">DUF2946 domain-containing protein</fullName>
    </recommendedName>
</protein>
<dbReference type="RefSeq" id="WP_116392517.1">
    <property type="nucleotide sequence ID" value="NZ_QUQO01000001.1"/>
</dbReference>
<organism evidence="1 2">
    <name type="scientific">Parvularcula marina</name>
    <dbReference type="NCBI Taxonomy" id="2292771"/>
    <lineage>
        <taxon>Bacteria</taxon>
        <taxon>Pseudomonadati</taxon>
        <taxon>Pseudomonadota</taxon>
        <taxon>Alphaproteobacteria</taxon>
        <taxon>Parvularculales</taxon>
        <taxon>Parvularculaceae</taxon>
        <taxon>Parvularcula</taxon>
    </lineage>
</organism>
<sequence>MMRDLQERRAAHRWQALGLHMLAVFCLVFATVSAAQHDHDDHEAHPECAACHLSVGGKTLSAPPVLASLAAPVVLSSDLPDLTAVIRVEKHDLTRSSRGPPLILS</sequence>
<keyword evidence="2" id="KW-1185">Reference proteome</keyword>
<proteinExistence type="predicted"/>
<name>A0A371RK98_9PROT</name>
<accession>A0A371RK98</accession>
<dbReference type="InParanoid" id="A0A371RK98"/>
<reference evidence="1 2" key="1">
    <citation type="submission" date="2018-08" db="EMBL/GenBank/DDBJ databases">
        <title>Parvularcula sp. SM1705, isolated from surface water of the South Sea China.</title>
        <authorList>
            <person name="Sun L."/>
        </authorList>
    </citation>
    <scope>NUCLEOTIDE SEQUENCE [LARGE SCALE GENOMIC DNA]</scope>
    <source>
        <strain evidence="1 2">SM1705</strain>
    </source>
</reference>
<dbReference type="EMBL" id="QUQO01000001">
    <property type="protein sequence ID" value="RFB05885.1"/>
    <property type="molecule type" value="Genomic_DNA"/>
</dbReference>
<evidence type="ECO:0008006" key="3">
    <source>
        <dbReference type="Google" id="ProtNLM"/>
    </source>
</evidence>
<dbReference type="AlphaFoldDB" id="A0A371RK98"/>
<evidence type="ECO:0000313" key="1">
    <source>
        <dbReference type="EMBL" id="RFB05885.1"/>
    </source>
</evidence>